<dbReference type="InParanoid" id="G4TZB7"/>
<feature type="transmembrane region" description="Helical" evidence="1">
    <location>
        <begin position="102"/>
        <end position="120"/>
    </location>
</feature>
<dbReference type="EMBL" id="CAFZ01000898">
    <property type="protein sequence ID" value="CCA76660.1"/>
    <property type="molecule type" value="Genomic_DNA"/>
</dbReference>
<proteinExistence type="predicted"/>
<organism evidence="2 3">
    <name type="scientific">Serendipita indica (strain DSM 11827)</name>
    <name type="common">Root endophyte fungus</name>
    <name type="synonym">Piriformospora indica</name>
    <dbReference type="NCBI Taxonomy" id="1109443"/>
    <lineage>
        <taxon>Eukaryota</taxon>
        <taxon>Fungi</taxon>
        <taxon>Dikarya</taxon>
        <taxon>Basidiomycota</taxon>
        <taxon>Agaricomycotina</taxon>
        <taxon>Agaricomycetes</taxon>
        <taxon>Sebacinales</taxon>
        <taxon>Serendipitaceae</taxon>
        <taxon>Serendipita</taxon>
    </lineage>
</organism>
<dbReference type="AlphaFoldDB" id="G4TZB7"/>
<keyword evidence="3" id="KW-1185">Reference proteome</keyword>
<name>G4TZB7_SERID</name>
<dbReference type="HOGENOM" id="CLU_1129450_0_0_1"/>
<gene>
    <name evidence="2" type="ORF">PIIN_10650</name>
</gene>
<feature type="transmembrane region" description="Helical" evidence="1">
    <location>
        <begin position="62"/>
        <end position="82"/>
    </location>
</feature>
<sequence>MDPQLKGCIVDLVLQVELLWPSRWSILKLFYFQNQALCTTFTMMSAQQFITMKIMSDSFCTFNLIGVGIATFISLPMCNSMLLERTRALVGSERPILDAVLVAYFFLSYTITGVLIMTSLQFRNKIFFSPTIRICSAAIHPKEMELIWICPMLFETTVFVITTIRIYQTREPSGACFSSRLFSILFRDGVYYCVSNSSSAHGILSHRTPNYLVHLYGHIHPLGDHVRRLLSTPTQFNKSKELIVHL</sequence>
<evidence type="ECO:0000256" key="1">
    <source>
        <dbReference type="SAM" id="Phobius"/>
    </source>
</evidence>
<accession>G4TZB7</accession>
<reference evidence="2 3" key="1">
    <citation type="journal article" date="2011" name="PLoS Pathog.">
        <title>Endophytic Life Strategies Decoded by Genome and Transcriptome Analyses of the Mutualistic Root Symbiont Piriformospora indica.</title>
        <authorList>
            <person name="Zuccaro A."/>
            <person name="Lahrmann U."/>
            <person name="Guldener U."/>
            <person name="Langen G."/>
            <person name="Pfiffi S."/>
            <person name="Biedenkopf D."/>
            <person name="Wong P."/>
            <person name="Samans B."/>
            <person name="Grimm C."/>
            <person name="Basiewicz M."/>
            <person name="Murat C."/>
            <person name="Martin F."/>
            <person name="Kogel K.H."/>
        </authorList>
    </citation>
    <scope>NUCLEOTIDE SEQUENCE [LARGE SCALE GENOMIC DNA]</scope>
    <source>
        <strain evidence="2 3">DSM 11827</strain>
    </source>
</reference>
<dbReference type="OrthoDB" id="3354157at2759"/>
<keyword evidence="1" id="KW-1133">Transmembrane helix</keyword>
<evidence type="ECO:0000313" key="2">
    <source>
        <dbReference type="EMBL" id="CCA76660.1"/>
    </source>
</evidence>
<keyword evidence="1" id="KW-0472">Membrane</keyword>
<protein>
    <submittedName>
        <fullName evidence="2">Uncharacterized protein</fullName>
    </submittedName>
</protein>
<dbReference type="Proteomes" id="UP000007148">
    <property type="component" value="Unassembled WGS sequence"/>
</dbReference>
<comment type="caution">
    <text evidence="2">The sequence shown here is derived from an EMBL/GenBank/DDBJ whole genome shotgun (WGS) entry which is preliminary data.</text>
</comment>
<evidence type="ECO:0000313" key="3">
    <source>
        <dbReference type="Proteomes" id="UP000007148"/>
    </source>
</evidence>
<keyword evidence="1" id="KW-0812">Transmembrane</keyword>